<dbReference type="Proteomes" id="UP000019050">
    <property type="component" value="Unassembled WGS sequence"/>
</dbReference>
<dbReference type="HOGENOM" id="CLU_000604_36_0_9"/>
<dbReference type="EMBL" id="ACIN03000007">
    <property type="protein sequence ID" value="ESK65530.1"/>
    <property type="molecule type" value="Genomic_DNA"/>
</dbReference>
<dbReference type="GO" id="GO:0005524">
    <property type="term" value="F:ATP binding"/>
    <property type="evidence" value="ECO:0007669"/>
    <property type="project" value="UniProtKB-KW"/>
</dbReference>
<evidence type="ECO:0000256" key="2">
    <source>
        <dbReference type="ARBA" id="ARBA00022741"/>
    </source>
</evidence>
<dbReference type="SMART" id="SM00382">
    <property type="entry name" value="AAA"/>
    <property type="match status" value="2"/>
</dbReference>
<dbReference type="AlphaFoldDB" id="W1Q2Z8"/>
<keyword evidence="3 6" id="KW-0067">ATP-binding</keyword>
<dbReference type="eggNOG" id="COG0488">
    <property type="taxonomic scope" value="Bacteria"/>
</dbReference>
<evidence type="ECO:0000256" key="4">
    <source>
        <dbReference type="SAM" id="MobiDB-lite"/>
    </source>
</evidence>
<keyword evidence="2" id="KW-0547">Nucleotide-binding</keyword>
<protein>
    <submittedName>
        <fullName evidence="6">ABC transporter, ATP-binding protein</fullName>
    </submittedName>
</protein>
<dbReference type="Pfam" id="PF00005">
    <property type="entry name" value="ABC_tran"/>
    <property type="match status" value="2"/>
</dbReference>
<dbReference type="OrthoDB" id="9760950at2"/>
<reference evidence="6" key="1">
    <citation type="submission" date="2013-06" db="EMBL/GenBank/DDBJ databases">
        <authorList>
            <person name="Weinstock G."/>
            <person name="Sodergren E."/>
            <person name="Clifton S."/>
            <person name="Fulton L."/>
            <person name="Fulton B."/>
            <person name="Courtney L."/>
            <person name="Fronick C."/>
            <person name="Harrison M."/>
            <person name="Strong C."/>
            <person name="Farmer C."/>
            <person name="Delahaunty K."/>
            <person name="Markovic C."/>
            <person name="Hall O."/>
            <person name="Minx P."/>
            <person name="Tomlinson C."/>
            <person name="Mitreva M."/>
            <person name="Nelson J."/>
            <person name="Hou S."/>
            <person name="Wollam A."/>
            <person name="Pepin K.H."/>
            <person name="Johnson M."/>
            <person name="Bhonagiri V."/>
            <person name="Nash W.E."/>
            <person name="Warren W."/>
            <person name="Chinwalla A."/>
            <person name="Mardis E.R."/>
            <person name="Wilson R.K."/>
        </authorList>
    </citation>
    <scope>NUCLEOTIDE SEQUENCE [LARGE SCALE GENOMIC DNA]</scope>
    <source>
        <strain evidence="6">ATCC 49176</strain>
    </source>
</reference>
<accession>W1Q2Z8</accession>
<dbReference type="InterPro" id="IPR003593">
    <property type="entry name" value="AAA+_ATPase"/>
</dbReference>
<evidence type="ECO:0000256" key="3">
    <source>
        <dbReference type="ARBA" id="ARBA00022840"/>
    </source>
</evidence>
<feature type="domain" description="ABC transporter" evidence="5">
    <location>
        <begin position="2"/>
        <end position="225"/>
    </location>
</feature>
<sequence length="505" mass="57529">MLHVENFTMTHQQDLKVLIPSLSFDLKPGDKLALIGEEGCGKSSLLNWLRQPDAPLPYVEVTGTCSNSFGRTVWIGQTFPAQDEGLTIEAYCFDPVLAEQIDYGYFYQLVSQLGFDPDRLTSQQLMGTLSGGEKLKLQLARTLALEPDCLLLDEPSNDLDLATLDWLSRTLASLPVAVLFISHDEAFLSQVANRILHIETINNHKASRVHLVNLDYETYRNQRDAQFQRQGQLARKQQEEQAKQEARHRQMHDKVQHQLRQAHDSSLGRLLAKKMRNVKSVGRRLERQAEDMLEIPIQEDAILVKLPCPHPLPASKWLINQPDYVVRLEGRALTQPLTLEWRGQEKIGLVGPNGVGKSTLLKQVRDWLTDRPGLRLGYMPQDYRQVLPQDQTPLDFLQESGSQEEKTKLMTYLGSLRFDPEEMRHPISQLSGGQQAKLLLLKLNLMEVNVLLLDEPSRNFSPLSQAEVRQIFRDFPGAILAVSHDQLFLDQVCDRRLILEPTENQ</sequence>
<keyword evidence="7" id="KW-1185">Reference proteome</keyword>
<evidence type="ECO:0000313" key="6">
    <source>
        <dbReference type="EMBL" id="ESK65530.1"/>
    </source>
</evidence>
<proteinExistence type="predicted"/>
<dbReference type="PANTHER" id="PTHR19211:SF14">
    <property type="entry name" value="ATP-BINDING CASSETTE SUB-FAMILY F MEMBER 1"/>
    <property type="match status" value="1"/>
</dbReference>
<dbReference type="PANTHER" id="PTHR19211">
    <property type="entry name" value="ATP-BINDING TRANSPORT PROTEIN-RELATED"/>
    <property type="match status" value="1"/>
</dbReference>
<dbReference type="RefSeq" id="WP_023391649.1">
    <property type="nucleotide sequence ID" value="NZ_KI535340.1"/>
</dbReference>
<evidence type="ECO:0000256" key="1">
    <source>
        <dbReference type="ARBA" id="ARBA00022737"/>
    </source>
</evidence>
<dbReference type="CDD" id="cd03221">
    <property type="entry name" value="ABCF_EF-3"/>
    <property type="match status" value="1"/>
</dbReference>
<evidence type="ECO:0000313" key="7">
    <source>
        <dbReference type="Proteomes" id="UP000019050"/>
    </source>
</evidence>
<organism evidence="6 7">
    <name type="scientific">Abiotrophia defectiva ATCC 49176</name>
    <dbReference type="NCBI Taxonomy" id="592010"/>
    <lineage>
        <taxon>Bacteria</taxon>
        <taxon>Bacillati</taxon>
        <taxon>Bacillota</taxon>
        <taxon>Bacilli</taxon>
        <taxon>Lactobacillales</taxon>
        <taxon>Aerococcaceae</taxon>
        <taxon>Abiotrophia</taxon>
    </lineage>
</organism>
<dbReference type="InterPro" id="IPR050611">
    <property type="entry name" value="ABCF"/>
</dbReference>
<dbReference type="SUPFAM" id="SSF52540">
    <property type="entry name" value="P-loop containing nucleoside triphosphate hydrolases"/>
    <property type="match status" value="2"/>
</dbReference>
<dbReference type="GeneID" id="84817545"/>
<dbReference type="STRING" id="592010.GCWU000182_001004"/>
<name>W1Q2Z8_ABIDE</name>
<keyword evidence="1" id="KW-0677">Repeat</keyword>
<feature type="compositionally biased region" description="Basic and acidic residues" evidence="4">
    <location>
        <begin position="236"/>
        <end position="253"/>
    </location>
</feature>
<dbReference type="InterPro" id="IPR003439">
    <property type="entry name" value="ABC_transporter-like_ATP-bd"/>
</dbReference>
<dbReference type="PROSITE" id="PS50893">
    <property type="entry name" value="ABC_TRANSPORTER_2"/>
    <property type="match status" value="1"/>
</dbReference>
<gene>
    <name evidence="6" type="ORF">GCWU000182_001004</name>
</gene>
<comment type="caution">
    <text evidence="6">The sequence shown here is derived from an EMBL/GenBank/DDBJ whole genome shotgun (WGS) entry which is preliminary data.</text>
</comment>
<feature type="region of interest" description="Disordered" evidence="4">
    <location>
        <begin position="229"/>
        <end position="253"/>
    </location>
</feature>
<dbReference type="InterPro" id="IPR027417">
    <property type="entry name" value="P-loop_NTPase"/>
</dbReference>
<dbReference type="Gene3D" id="3.40.50.300">
    <property type="entry name" value="P-loop containing nucleotide triphosphate hydrolases"/>
    <property type="match status" value="2"/>
</dbReference>
<dbReference type="GO" id="GO:0016887">
    <property type="term" value="F:ATP hydrolysis activity"/>
    <property type="evidence" value="ECO:0007669"/>
    <property type="project" value="InterPro"/>
</dbReference>
<evidence type="ECO:0000259" key="5">
    <source>
        <dbReference type="PROSITE" id="PS50893"/>
    </source>
</evidence>